<feature type="region of interest" description="Disordered" evidence="1">
    <location>
        <begin position="1"/>
        <end position="24"/>
    </location>
</feature>
<gene>
    <name evidence="2" type="ORF">L2740_04215</name>
</gene>
<comment type="caution">
    <text evidence="2">The sequence shown here is derived from an EMBL/GenBank/DDBJ whole genome shotgun (WGS) entry which is preliminary data.</text>
</comment>
<organism evidence="2 3">
    <name type="scientific">Shewanella pneumatophori</name>
    <dbReference type="NCBI Taxonomy" id="314092"/>
    <lineage>
        <taxon>Bacteria</taxon>
        <taxon>Pseudomonadati</taxon>
        <taxon>Pseudomonadota</taxon>
        <taxon>Gammaproteobacteria</taxon>
        <taxon>Alteromonadales</taxon>
        <taxon>Shewanellaceae</taxon>
        <taxon>Shewanella</taxon>
    </lineage>
</organism>
<protein>
    <submittedName>
        <fullName evidence="2">Uncharacterized protein</fullName>
    </submittedName>
</protein>
<dbReference type="RefSeq" id="WP_248948877.1">
    <property type="nucleotide sequence ID" value="NZ_JAKILB010000002.1"/>
</dbReference>
<name>A0A9X1ZKT0_9GAMM</name>
<sequence length="860" mass="96682">MSLITLSSSATGFGPPDGGGSGSHTVMQFKDTGFNKLAHLNDVPDMPSYTTDLMGDKVSLHTGSLQFEQTDISIPGNSNIPVELTRTLSSPDAWFKETLDFANWSLSIPHARSTYITEQNGDAKSNYWANGDTCTDNLNSNSTFSKSYEGQKYYGYSSSYWQGDSVSIPGKGTVTLTTKDGDNSYKRYNNKNWKVDCLSKNSQGHEGFKVITTDGLVYHLTHFKAVKSAKPFTLQSIPPSRQCLATGSAACVENPIVLYPSNPPSALEYPLINAFLLATKVEDRFGNWVTYSYNSNDQLTSIQSNDGRSIQIYYTSSAADARIDRAVANGKTWHYDYHDQSGRMGTLSAVTRPDNKQWQFSHIKDVYTPFWNKARLAEHTQVPFMGDSCIEGYSGNFITITHPEGAEAEFTVGEECHGTTNVKKIRKIDAMRVGIDDHWIKHDYNVFSIKKKSLLLQDGTEYVWNYDYSDNPGMFSGDAPTSTNRVTLELDTIETAHLTTTTLENPDGATETHFFDRKKGPSEGNLMYIEYRSPSGSLLKGKKYLYQNGVNHGYSRVVDHIGGPAMDGWIESDILSVKATHVQRTTKQKTYVNYGGNTDEYTTDYSSFDSYDFPSITKESNSFKPDLKYTKQTYYHDTANWLIGLPSVQSISTNGSAYQEVRSTSYYSAAGSYKSLPYQEKSFGNWYQQYDVYHTSGSQAGLLKTLKYNRANSEILFDNYKRGVPQTISQRQNNSTAYHSAYQVVDNDGRITKQTDFEGHCSSYSFNSIGRMTYVNPCNSYWTDTSISYADTTWSEGYPSVTAGMLKRSVSQGNYRKDTYYDGLLRPRFTAEWDNSNKTGTIRYQRLAYNIRTNQRMLAK</sequence>
<feature type="compositionally biased region" description="Polar residues" evidence="1">
    <location>
        <begin position="1"/>
        <end position="11"/>
    </location>
</feature>
<evidence type="ECO:0000256" key="1">
    <source>
        <dbReference type="SAM" id="MobiDB-lite"/>
    </source>
</evidence>
<dbReference type="EMBL" id="JAKILB010000002">
    <property type="protein sequence ID" value="MCL1137751.1"/>
    <property type="molecule type" value="Genomic_DNA"/>
</dbReference>
<dbReference type="Proteomes" id="UP001139293">
    <property type="component" value="Unassembled WGS sequence"/>
</dbReference>
<evidence type="ECO:0000313" key="3">
    <source>
        <dbReference type="Proteomes" id="UP001139293"/>
    </source>
</evidence>
<reference evidence="2" key="1">
    <citation type="submission" date="2022-01" db="EMBL/GenBank/DDBJ databases">
        <title>Whole genome-based taxonomy of the Shewanellaceae.</title>
        <authorList>
            <person name="Martin-Rodriguez A.J."/>
        </authorList>
    </citation>
    <scope>NUCLEOTIDE SEQUENCE</scope>
    <source>
        <strain evidence="2">KCTC 23973</strain>
    </source>
</reference>
<keyword evidence="3" id="KW-1185">Reference proteome</keyword>
<proteinExistence type="predicted"/>
<dbReference type="AlphaFoldDB" id="A0A9X1ZKT0"/>
<accession>A0A9X1ZKT0</accession>
<evidence type="ECO:0000313" key="2">
    <source>
        <dbReference type="EMBL" id="MCL1137751.1"/>
    </source>
</evidence>